<evidence type="ECO:0000313" key="6">
    <source>
        <dbReference type="EMBL" id="MDA0636771.1"/>
    </source>
</evidence>
<dbReference type="RefSeq" id="WP_270157665.1">
    <property type="nucleotide sequence ID" value="NZ_JAPNNL010000122.1"/>
</dbReference>
<protein>
    <submittedName>
        <fullName evidence="6">TraR/DksA C4-type zinc finger protein</fullName>
    </submittedName>
</protein>
<evidence type="ECO:0000256" key="1">
    <source>
        <dbReference type="ARBA" id="ARBA00022723"/>
    </source>
</evidence>
<accession>A0ABT4SHS6</accession>
<keyword evidence="1" id="KW-0479">Metal-binding</keyword>
<evidence type="ECO:0000259" key="5">
    <source>
        <dbReference type="Pfam" id="PF01258"/>
    </source>
</evidence>
<dbReference type="PANTHER" id="PTHR33823">
    <property type="entry name" value="RNA POLYMERASE-BINDING TRANSCRIPTION FACTOR DKSA-RELATED"/>
    <property type="match status" value="1"/>
</dbReference>
<dbReference type="InterPro" id="IPR000962">
    <property type="entry name" value="Znf_DskA_TraR"/>
</dbReference>
<feature type="zinc finger region" description="dksA C4-type" evidence="4">
    <location>
        <begin position="83"/>
        <end position="107"/>
    </location>
</feature>
<evidence type="ECO:0000256" key="3">
    <source>
        <dbReference type="ARBA" id="ARBA00022833"/>
    </source>
</evidence>
<evidence type="ECO:0000256" key="2">
    <source>
        <dbReference type="ARBA" id="ARBA00022771"/>
    </source>
</evidence>
<keyword evidence="3" id="KW-0862">Zinc</keyword>
<evidence type="ECO:0000256" key="4">
    <source>
        <dbReference type="PROSITE-ProRule" id="PRU00510"/>
    </source>
</evidence>
<sequence length="114" mass="12795">MTQHDEHVRLSEIQIQTITENLRSQLMWRTSRLDELRALVEGGDGADDGSKQSVLADLAATERAIGEIRDSLERLADGGYGRCADCGAAVPFERLKIRPLTRHCVPCRQRHEAR</sequence>
<reference evidence="6" key="1">
    <citation type="submission" date="2022-11" db="EMBL/GenBank/DDBJ databases">
        <title>Nonomuraea corallina sp. nov., a new species of the genus Nonomuraea isolated from sea side sediment in Thai sea.</title>
        <authorList>
            <person name="Ngamcharungchit C."/>
            <person name="Matsumoto A."/>
            <person name="Suriyachadkun C."/>
            <person name="Panbangred W."/>
            <person name="Inahashi Y."/>
            <person name="Intra B."/>
        </authorList>
    </citation>
    <scope>NUCLEOTIDE SEQUENCE</scope>
    <source>
        <strain evidence="6">MCN248</strain>
    </source>
</reference>
<name>A0ABT4SHS6_9ACTN</name>
<dbReference type="Proteomes" id="UP001144036">
    <property type="component" value="Unassembled WGS sequence"/>
</dbReference>
<evidence type="ECO:0000313" key="7">
    <source>
        <dbReference type="Proteomes" id="UP001144036"/>
    </source>
</evidence>
<dbReference type="PROSITE" id="PS51128">
    <property type="entry name" value="ZF_DKSA_2"/>
    <property type="match status" value="1"/>
</dbReference>
<dbReference type="SUPFAM" id="SSF57716">
    <property type="entry name" value="Glucocorticoid receptor-like (DNA-binding domain)"/>
    <property type="match status" value="1"/>
</dbReference>
<gene>
    <name evidence="6" type="ORF">OUY22_25460</name>
</gene>
<proteinExistence type="predicted"/>
<organism evidence="6 7">
    <name type="scientific">Nonomuraea corallina</name>
    <dbReference type="NCBI Taxonomy" id="2989783"/>
    <lineage>
        <taxon>Bacteria</taxon>
        <taxon>Bacillati</taxon>
        <taxon>Actinomycetota</taxon>
        <taxon>Actinomycetes</taxon>
        <taxon>Streptosporangiales</taxon>
        <taxon>Streptosporangiaceae</taxon>
        <taxon>Nonomuraea</taxon>
    </lineage>
</organism>
<keyword evidence="7" id="KW-1185">Reference proteome</keyword>
<dbReference type="Gene3D" id="1.20.120.910">
    <property type="entry name" value="DksA, coiled-coil domain"/>
    <property type="match status" value="1"/>
</dbReference>
<keyword evidence="2" id="KW-0863">Zinc-finger</keyword>
<feature type="domain" description="Zinc finger DksA/TraR C4-type" evidence="5">
    <location>
        <begin position="78"/>
        <end position="112"/>
    </location>
</feature>
<dbReference type="PANTHER" id="PTHR33823:SF4">
    <property type="entry name" value="GENERAL STRESS PROTEIN 16O"/>
    <property type="match status" value="1"/>
</dbReference>
<comment type="caution">
    <text evidence="6">The sequence shown here is derived from an EMBL/GenBank/DDBJ whole genome shotgun (WGS) entry which is preliminary data.</text>
</comment>
<dbReference type="Pfam" id="PF01258">
    <property type="entry name" value="zf-dskA_traR"/>
    <property type="match status" value="1"/>
</dbReference>
<dbReference type="EMBL" id="JAPNNL010000122">
    <property type="protein sequence ID" value="MDA0636771.1"/>
    <property type="molecule type" value="Genomic_DNA"/>
</dbReference>